<comment type="caution">
    <text evidence="3">The sequence shown here is derived from an EMBL/GenBank/DDBJ whole genome shotgun (WGS) entry which is preliminary data.</text>
</comment>
<dbReference type="AlphaFoldDB" id="A0A9P6FQG1"/>
<sequence>MASQAAATASRNAAVSIRKLMAHPNALNKSLTGLRVRPTSDYSHKWVPVPGVATPIKASAASSTPTPGAAPSILNENGERIRMRWQQAKVSARTLADIRKKVARLERAGITIASHPETGAPLSGAQFLNLPPPKPVSTKTVRMGKPDKGRKHDRTAPKRKAKVAKAVADMPKTIQAWKQSKAAERVKTKSTLPF</sequence>
<evidence type="ECO:0000256" key="1">
    <source>
        <dbReference type="SAM" id="MobiDB-lite"/>
    </source>
</evidence>
<evidence type="ECO:0000313" key="3">
    <source>
        <dbReference type="EMBL" id="KAF9579945.1"/>
    </source>
</evidence>
<gene>
    <name evidence="3" type="ORF">BGW38_003588</name>
</gene>
<reference evidence="3" key="1">
    <citation type="journal article" date="2020" name="Fungal Divers.">
        <title>Resolving the Mortierellaceae phylogeny through synthesis of multi-gene phylogenetics and phylogenomics.</title>
        <authorList>
            <person name="Vandepol N."/>
            <person name="Liber J."/>
            <person name="Desiro A."/>
            <person name="Na H."/>
            <person name="Kennedy M."/>
            <person name="Barry K."/>
            <person name="Grigoriev I.V."/>
            <person name="Miller A.N."/>
            <person name="O'Donnell K."/>
            <person name="Stajich J.E."/>
            <person name="Bonito G."/>
        </authorList>
    </citation>
    <scope>NUCLEOTIDE SEQUENCE</scope>
    <source>
        <strain evidence="3">KOD1015</strain>
    </source>
</reference>
<evidence type="ECO:0000313" key="4">
    <source>
        <dbReference type="Proteomes" id="UP000780801"/>
    </source>
</evidence>
<organism evidence="3 4">
    <name type="scientific">Lunasporangiospora selenospora</name>
    <dbReference type="NCBI Taxonomy" id="979761"/>
    <lineage>
        <taxon>Eukaryota</taxon>
        <taxon>Fungi</taxon>
        <taxon>Fungi incertae sedis</taxon>
        <taxon>Mucoromycota</taxon>
        <taxon>Mortierellomycotina</taxon>
        <taxon>Mortierellomycetes</taxon>
        <taxon>Mortierellales</taxon>
        <taxon>Mortierellaceae</taxon>
        <taxon>Lunasporangiospora</taxon>
    </lineage>
</organism>
<feature type="domain" description="Large ribosomal subunit protein mL59" evidence="2">
    <location>
        <begin position="72"/>
        <end position="179"/>
    </location>
</feature>
<evidence type="ECO:0000259" key="2">
    <source>
        <dbReference type="Pfam" id="PF18126"/>
    </source>
</evidence>
<dbReference type="InterPro" id="IPR040922">
    <property type="entry name" value="Ribosomal_mL59_dom"/>
</dbReference>
<proteinExistence type="predicted"/>
<name>A0A9P6FQG1_9FUNG</name>
<feature type="region of interest" description="Disordered" evidence="1">
    <location>
        <begin position="122"/>
        <end position="167"/>
    </location>
</feature>
<dbReference type="Pfam" id="PF18126">
    <property type="entry name" value="Mitoc_mL59"/>
    <property type="match status" value="1"/>
</dbReference>
<dbReference type="Proteomes" id="UP000780801">
    <property type="component" value="Unassembled WGS sequence"/>
</dbReference>
<accession>A0A9P6FQG1</accession>
<feature type="compositionally biased region" description="Basic residues" evidence="1">
    <location>
        <begin position="148"/>
        <end position="163"/>
    </location>
</feature>
<dbReference type="OrthoDB" id="18529at2759"/>
<keyword evidence="4" id="KW-1185">Reference proteome</keyword>
<protein>
    <recommendedName>
        <fullName evidence="2">Large ribosomal subunit protein mL59 domain-containing protein</fullName>
    </recommendedName>
</protein>
<dbReference type="EMBL" id="JAABOA010002378">
    <property type="protein sequence ID" value="KAF9579945.1"/>
    <property type="molecule type" value="Genomic_DNA"/>
</dbReference>